<dbReference type="GO" id="GO:0000155">
    <property type="term" value="F:phosphorelay sensor kinase activity"/>
    <property type="evidence" value="ECO:0007669"/>
    <property type="project" value="InterPro"/>
</dbReference>
<name>A0A6B2M2H9_9BACT</name>
<dbReference type="SUPFAM" id="SSF47384">
    <property type="entry name" value="Homodimeric domain of signal transducing histidine kinase"/>
    <property type="match status" value="1"/>
</dbReference>
<evidence type="ECO:0000259" key="5">
    <source>
        <dbReference type="PROSITE" id="PS50109"/>
    </source>
</evidence>
<dbReference type="PANTHER" id="PTHR43547:SF2">
    <property type="entry name" value="HYBRID SIGNAL TRANSDUCTION HISTIDINE KINASE C"/>
    <property type="match status" value="1"/>
</dbReference>
<organism evidence="7 8">
    <name type="scientific">Oceanipulchritudo coccoides</name>
    <dbReference type="NCBI Taxonomy" id="2706888"/>
    <lineage>
        <taxon>Bacteria</taxon>
        <taxon>Pseudomonadati</taxon>
        <taxon>Verrucomicrobiota</taxon>
        <taxon>Opitutia</taxon>
        <taxon>Puniceicoccales</taxon>
        <taxon>Oceanipulchritudinaceae</taxon>
        <taxon>Oceanipulchritudo</taxon>
    </lineage>
</organism>
<evidence type="ECO:0000256" key="4">
    <source>
        <dbReference type="PROSITE-ProRule" id="PRU00169"/>
    </source>
</evidence>
<dbReference type="InterPro" id="IPR003594">
    <property type="entry name" value="HATPase_dom"/>
</dbReference>
<evidence type="ECO:0000256" key="3">
    <source>
        <dbReference type="ARBA" id="ARBA00022553"/>
    </source>
</evidence>
<dbReference type="InterPro" id="IPR036890">
    <property type="entry name" value="HATPase_C_sf"/>
</dbReference>
<dbReference type="InterPro" id="IPR011006">
    <property type="entry name" value="CheY-like_superfamily"/>
</dbReference>
<comment type="catalytic activity">
    <reaction evidence="1">
        <text>ATP + protein L-histidine = ADP + protein N-phospho-L-histidine.</text>
        <dbReference type="EC" id="2.7.13.3"/>
    </reaction>
</comment>
<keyword evidence="7" id="KW-0418">Kinase</keyword>
<evidence type="ECO:0000256" key="1">
    <source>
        <dbReference type="ARBA" id="ARBA00000085"/>
    </source>
</evidence>
<evidence type="ECO:0000256" key="2">
    <source>
        <dbReference type="ARBA" id="ARBA00012438"/>
    </source>
</evidence>
<dbReference type="Gene3D" id="3.30.565.10">
    <property type="entry name" value="Histidine kinase-like ATPase, C-terminal domain"/>
    <property type="match status" value="1"/>
</dbReference>
<keyword evidence="7" id="KW-0808">Transferase</keyword>
<keyword evidence="3 4" id="KW-0597">Phosphoprotein</keyword>
<dbReference type="PROSITE" id="PS50109">
    <property type="entry name" value="HIS_KIN"/>
    <property type="match status" value="1"/>
</dbReference>
<dbReference type="EC" id="2.7.13.3" evidence="2"/>
<dbReference type="InterPro" id="IPR005467">
    <property type="entry name" value="His_kinase_dom"/>
</dbReference>
<sequence>MSRSKILVVDDQILNIRLIERKLEMIDMDVVSCTNGPEAIRLATQERPDVILLDIMMTGMNGIEVCQALKKAEETREIPVIFLTALGTREQKVHGLEAGAADYVTKPFDLDETVARIRTQLRIVEEHRENIKLTRQLEQSRRQSAIMHLTEGIAHNINNLLGVMLGYVNLLQMNSGKPDRVLNACGKLEHAIQRVTRIVQQLQVIGQFKSLQKQPTELARILKGAVARFHGSSNTSTKVDVRSDFEDDMEFFTNRELMEVCIERLLQNAYESYFANDADTNPKIGEIILESKEVEFEGAPHVQVRVMDRGKGIDEKIRDSIFDPFVSSSSVIGKGMGLTIARHSVSCLGGTIEVIDREDGGTQAVALFPLEHGPGGENEA</sequence>
<feature type="modified residue" description="4-aspartylphosphate" evidence="4">
    <location>
        <position position="54"/>
    </location>
</feature>
<accession>A0A6B2M2H9</accession>
<evidence type="ECO:0000313" key="8">
    <source>
        <dbReference type="Proteomes" id="UP000478417"/>
    </source>
</evidence>
<dbReference type="SMART" id="SM00387">
    <property type="entry name" value="HATPase_c"/>
    <property type="match status" value="1"/>
</dbReference>
<dbReference type="InterPro" id="IPR004358">
    <property type="entry name" value="Sig_transdc_His_kin-like_C"/>
</dbReference>
<dbReference type="Gene3D" id="3.40.50.2300">
    <property type="match status" value="1"/>
</dbReference>
<proteinExistence type="predicted"/>
<evidence type="ECO:0000313" key="7">
    <source>
        <dbReference type="EMBL" id="NDV62005.1"/>
    </source>
</evidence>
<feature type="domain" description="Histidine kinase" evidence="5">
    <location>
        <begin position="152"/>
        <end position="372"/>
    </location>
</feature>
<dbReference type="Proteomes" id="UP000478417">
    <property type="component" value="Unassembled WGS sequence"/>
</dbReference>
<gene>
    <name evidence="7" type="ORF">G0Q06_06040</name>
</gene>
<dbReference type="EMBL" id="JAAGNX010000002">
    <property type="protein sequence ID" value="NDV62005.1"/>
    <property type="molecule type" value="Genomic_DNA"/>
</dbReference>
<protein>
    <recommendedName>
        <fullName evidence="2">histidine kinase</fullName>
        <ecNumber evidence="2">2.7.13.3</ecNumber>
    </recommendedName>
</protein>
<dbReference type="AlphaFoldDB" id="A0A6B2M2H9"/>
<dbReference type="Pfam" id="PF02518">
    <property type="entry name" value="HATPase_c"/>
    <property type="match status" value="1"/>
</dbReference>
<dbReference type="PRINTS" id="PR00344">
    <property type="entry name" value="BCTRLSENSOR"/>
</dbReference>
<dbReference type="Gene3D" id="1.10.287.130">
    <property type="match status" value="1"/>
</dbReference>
<dbReference type="RefSeq" id="WP_163963516.1">
    <property type="nucleotide sequence ID" value="NZ_JAAGNX010000002.1"/>
</dbReference>
<dbReference type="SUPFAM" id="SSF52172">
    <property type="entry name" value="CheY-like"/>
    <property type="match status" value="1"/>
</dbReference>
<dbReference type="SUPFAM" id="SSF55874">
    <property type="entry name" value="ATPase domain of HSP90 chaperone/DNA topoisomerase II/histidine kinase"/>
    <property type="match status" value="1"/>
</dbReference>
<dbReference type="InterPro" id="IPR001789">
    <property type="entry name" value="Sig_transdc_resp-reg_receiver"/>
</dbReference>
<dbReference type="SMART" id="SM00448">
    <property type="entry name" value="REC"/>
    <property type="match status" value="1"/>
</dbReference>
<keyword evidence="8" id="KW-1185">Reference proteome</keyword>
<reference evidence="7 8" key="1">
    <citation type="submission" date="2020-02" db="EMBL/GenBank/DDBJ databases">
        <title>Albibacoteraceae fam. nov., the first described family within the subdivision 4 Verrucomicrobia.</title>
        <authorList>
            <person name="Xi F."/>
        </authorList>
    </citation>
    <scope>NUCLEOTIDE SEQUENCE [LARGE SCALE GENOMIC DNA]</scope>
    <source>
        <strain evidence="7 8">CK1056</strain>
    </source>
</reference>
<feature type="domain" description="Response regulatory" evidence="6">
    <location>
        <begin position="5"/>
        <end position="121"/>
    </location>
</feature>
<evidence type="ECO:0000259" key="6">
    <source>
        <dbReference type="PROSITE" id="PS50110"/>
    </source>
</evidence>
<dbReference type="Pfam" id="PF00072">
    <property type="entry name" value="Response_reg"/>
    <property type="match status" value="1"/>
</dbReference>
<dbReference type="InterPro" id="IPR036097">
    <property type="entry name" value="HisK_dim/P_sf"/>
</dbReference>
<comment type="caution">
    <text evidence="7">The sequence shown here is derived from an EMBL/GenBank/DDBJ whole genome shotgun (WGS) entry which is preliminary data.</text>
</comment>
<dbReference type="PROSITE" id="PS50110">
    <property type="entry name" value="RESPONSE_REGULATORY"/>
    <property type="match status" value="1"/>
</dbReference>
<dbReference type="PANTHER" id="PTHR43547">
    <property type="entry name" value="TWO-COMPONENT HISTIDINE KINASE"/>
    <property type="match status" value="1"/>
</dbReference>